<sequence>MNPSQTSEWFETLVAELDDRLRLKGYEKKRHQSLPQSTGAGNGYAVFENATGLVRFIWDERERAFILRVYRKRTFAMNTFLLALRGKHDPEKLAKEWKLTGEEAERSTIEEAVRQIAETVAES</sequence>
<accession>A0A841TRD2</accession>
<keyword evidence="2" id="KW-1185">Reference proteome</keyword>
<comment type="caution">
    <text evidence="1">The sequence shown here is derived from an EMBL/GenBank/DDBJ whole genome shotgun (WGS) entry which is preliminary data.</text>
</comment>
<dbReference type="EMBL" id="JACJVR010000005">
    <property type="protein sequence ID" value="MBB6690269.1"/>
    <property type="molecule type" value="Genomic_DNA"/>
</dbReference>
<evidence type="ECO:0000313" key="2">
    <source>
        <dbReference type="Proteomes" id="UP000553776"/>
    </source>
</evidence>
<evidence type="ECO:0000313" key="1">
    <source>
        <dbReference type="EMBL" id="MBB6690269.1"/>
    </source>
</evidence>
<dbReference type="AlphaFoldDB" id="A0A841TRD2"/>
<dbReference type="Proteomes" id="UP000553776">
    <property type="component" value="Unassembled WGS sequence"/>
</dbReference>
<protein>
    <submittedName>
        <fullName evidence="1">Uncharacterized protein</fullName>
    </submittedName>
</protein>
<name>A0A841TRD2_9BACL</name>
<reference evidence="1 2" key="1">
    <citation type="submission" date="2020-08" db="EMBL/GenBank/DDBJ databases">
        <title>Cohnella phylogeny.</title>
        <authorList>
            <person name="Dunlap C."/>
        </authorList>
    </citation>
    <scope>NUCLEOTIDE SEQUENCE [LARGE SCALE GENOMIC DNA]</scope>
    <source>
        <strain evidence="1 2">DSM 25239</strain>
    </source>
</reference>
<proteinExistence type="predicted"/>
<organism evidence="1 2">
    <name type="scientific">Cohnella xylanilytica</name>
    <dbReference type="NCBI Taxonomy" id="557555"/>
    <lineage>
        <taxon>Bacteria</taxon>
        <taxon>Bacillati</taxon>
        <taxon>Bacillota</taxon>
        <taxon>Bacilli</taxon>
        <taxon>Bacillales</taxon>
        <taxon>Paenibacillaceae</taxon>
        <taxon>Cohnella</taxon>
    </lineage>
</organism>
<gene>
    <name evidence="1" type="ORF">H7B90_02535</name>
</gene>
<dbReference type="RefSeq" id="WP_185134288.1">
    <property type="nucleotide sequence ID" value="NZ_JACJVR010000005.1"/>
</dbReference>